<keyword evidence="1 7" id="KW-0808">Transferase</keyword>
<comment type="pathway">
    <text evidence="7 9">Carbohydrate degradation; L-arabinose degradation via L-ribulose; D-xylulose 5-phosphate from L-arabinose (bacterial route): step 2/3.</text>
</comment>
<accession>A0A1W1VYL7</accession>
<dbReference type="NCBIfam" id="TIGR01234">
    <property type="entry name" value="L-ribulokinase"/>
    <property type="match status" value="1"/>
</dbReference>
<comment type="catalytic activity">
    <reaction evidence="7 9">
        <text>L-ribulose + ATP = L-ribulose 5-phosphate + ADP + H(+)</text>
        <dbReference type="Rhea" id="RHEA:22072"/>
        <dbReference type="ChEBI" id="CHEBI:15378"/>
        <dbReference type="ChEBI" id="CHEBI:16880"/>
        <dbReference type="ChEBI" id="CHEBI:30616"/>
        <dbReference type="ChEBI" id="CHEBI:58226"/>
        <dbReference type="ChEBI" id="CHEBI:456216"/>
        <dbReference type="EC" id="2.7.1.16"/>
    </reaction>
</comment>
<dbReference type="InterPro" id="IPR000577">
    <property type="entry name" value="Carb_kinase_FGGY"/>
</dbReference>
<dbReference type="GO" id="GO:0005737">
    <property type="term" value="C:cytoplasm"/>
    <property type="evidence" value="ECO:0007669"/>
    <property type="project" value="TreeGrafter"/>
</dbReference>
<keyword evidence="5 7" id="KW-0054">Arabinose catabolism</keyword>
<comment type="catalytic activity">
    <reaction evidence="7">
        <text>D-ribulose + ATP = D-ribulose 5-phosphate + ADP + H(+)</text>
        <dbReference type="Rhea" id="RHEA:17601"/>
        <dbReference type="ChEBI" id="CHEBI:15378"/>
        <dbReference type="ChEBI" id="CHEBI:17173"/>
        <dbReference type="ChEBI" id="CHEBI:30616"/>
        <dbReference type="ChEBI" id="CHEBI:58121"/>
        <dbReference type="ChEBI" id="CHEBI:456216"/>
        <dbReference type="EC" id="2.7.1.16"/>
    </reaction>
</comment>
<keyword evidence="6 7" id="KW-0119">Carbohydrate metabolism</keyword>
<evidence type="ECO:0000256" key="1">
    <source>
        <dbReference type="ARBA" id="ARBA00022679"/>
    </source>
</evidence>
<evidence type="ECO:0000259" key="11">
    <source>
        <dbReference type="Pfam" id="PF02782"/>
    </source>
</evidence>
<feature type="domain" description="Carbohydrate kinase FGGY N-terminal" evidence="10">
    <location>
        <begin position="5"/>
        <end position="280"/>
    </location>
</feature>
<dbReference type="Proteomes" id="UP000192569">
    <property type="component" value="Chromosome I"/>
</dbReference>
<dbReference type="NCBIfam" id="NF003154">
    <property type="entry name" value="PRK04123.1"/>
    <property type="match status" value="1"/>
</dbReference>
<evidence type="ECO:0000256" key="8">
    <source>
        <dbReference type="NCBIfam" id="TIGR01234"/>
    </source>
</evidence>
<keyword evidence="3 7" id="KW-0418">Kinase</keyword>
<reference evidence="12 13" key="1">
    <citation type="submission" date="2017-04" db="EMBL/GenBank/DDBJ databases">
        <authorList>
            <person name="Afonso C.L."/>
            <person name="Miller P.J."/>
            <person name="Scott M.A."/>
            <person name="Spackman E."/>
            <person name="Goraichik I."/>
            <person name="Dimitrov K.M."/>
            <person name="Suarez D.L."/>
            <person name="Swayne D.E."/>
        </authorList>
    </citation>
    <scope>NUCLEOTIDE SEQUENCE [LARGE SCALE GENOMIC DNA]</scope>
    <source>
        <strain evidence="12 13">ToBE</strain>
    </source>
</reference>
<dbReference type="EMBL" id="LT838272">
    <property type="protein sequence ID" value="SMB98426.1"/>
    <property type="molecule type" value="Genomic_DNA"/>
</dbReference>
<evidence type="ECO:0000256" key="3">
    <source>
        <dbReference type="ARBA" id="ARBA00022777"/>
    </source>
</evidence>
<dbReference type="InterPro" id="IPR018484">
    <property type="entry name" value="FGGY_N"/>
</dbReference>
<evidence type="ECO:0000256" key="2">
    <source>
        <dbReference type="ARBA" id="ARBA00022741"/>
    </source>
</evidence>
<feature type="domain" description="Carbohydrate kinase FGGY C-terminal" evidence="11">
    <location>
        <begin position="290"/>
        <end position="486"/>
    </location>
</feature>
<dbReference type="InterPro" id="IPR043129">
    <property type="entry name" value="ATPase_NBD"/>
</dbReference>
<comment type="similarity">
    <text evidence="7 9">Belongs to the ribulokinase family.</text>
</comment>
<dbReference type="EC" id="2.7.1.16" evidence="7 8"/>
<dbReference type="CDD" id="cd07781">
    <property type="entry name" value="ASKHA_NBD_FGGY_L-RBK"/>
    <property type="match status" value="1"/>
</dbReference>
<evidence type="ECO:0000256" key="7">
    <source>
        <dbReference type="HAMAP-Rule" id="MF_00520"/>
    </source>
</evidence>
<dbReference type="GO" id="GO:0008741">
    <property type="term" value="F:ribulokinase activity"/>
    <property type="evidence" value="ECO:0007669"/>
    <property type="project" value="UniProtKB-UniRule"/>
</dbReference>
<dbReference type="Pfam" id="PF00370">
    <property type="entry name" value="FGGY_N"/>
    <property type="match status" value="1"/>
</dbReference>
<dbReference type="GO" id="GO:0019569">
    <property type="term" value="P:L-arabinose catabolic process to D-xylulose 5-phosphate"/>
    <property type="evidence" value="ECO:0007669"/>
    <property type="project" value="UniProtKB-UniRule"/>
</dbReference>
<dbReference type="UniPathway" id="UPA00145">
    <property type="reaction ID" value="UER00566"/>
</dbReference>
<dbReference type="HAMAP" id="MF_00520">
    <property type="entry name" value="Ribulokinase"/>
    <property type="match status" value="1"/>
</dbReference>
<dbReference type="GO" id="GO:0019150">
    <property type="term" value="F:D-ribulokinase activity"/>
    <property type="evidence" value="ECO:0007669"/>
    <property type="project" value="TreeGrafter"/>
</dbReference>
<dbReference type="AlphaFoldDB" id="A0A1W1VYL7"/>
<evidence type="ECO:0000256" key="9">
    <source>
        <dbReference type="RuleBase" id="RU003455"/>
    </source>
</evidence>
<keyword evidence="2 7" id="KW-0547">Nucleotide-binding</keyword>
<evidence type="ECO:0000313" key="12">
    <source>
        <dbReference type="EMBL" id="SMB98426.1"/>
    </source>
</evidence>
<dbReference type="InterPro" id="IPR005929">
    <property type="entry name" value="Ribulokinase"/>
</dbReference>
<dbReference type="InterPro" id="IPR018485">
    <property type="entry name" value="FGGY_C"/>
</dbReference>
<sequence length="556" mass="61048">MKDKYSLGIDFGTESARFILARTSDGEIASTAVVKYPHGVLDSTLPDSTIKLGPDWALQDPGDYWEVLTQGIPEVIQRACILPEQVIGIGIDFTSCTMLPVDKYGQPLCRDERYRSNPHSWVKLWKHHAAQREADLINDIAEKRKEKFLKRYGGKISSEWMLPKILQILREAPEIYEAADQFVEAADWIVWQLTGNLCRNSCCAGYKAIWNKREGYPSKEFLASVDPRLENLVDEKLKGKVYPSGIRAGTLSKEIAQRIGLEPGTPVATAIIDAHASVLGLGVTAPGKIVLVMGTSICHMFLSPEERFIPGVAGVVEDGILPGFFGYEAGQAAGGDMLAWFIDNLVSNEMQQEAEARGMSIHQVLAERALRIEPGGHGLVALDWWNGSRFLGTADLSGLIVGCTLKTKCEHIYLALIESLAFGTKMIIDNITENGIPVKELYGCGSLAANDLVAQTFADVTGLPFKRTKTPHASAVGAAVLGAVAAGSSKGGYDSVIEASERMGKVEGRVFEPRPAVKKQYAELYKAYRILHRYFGETNKEVMKVLKQLRHTLNCF</sequence>
<evidence type="ECO:0000256" key="6">
    <source>
        <dbReference type="ARBA" id="ARBA00023277"/>
    </source>
</evidence>
<evidence type="ECO:0000256" key="4">
    <source>
        <dbReference type="ARBA" id="ARBA00022840"/>
    </source>
</evidence>
<dbReference type="OrthoDB" id="9805576at2"/>
<proteinExistence type="inferred from homology"/>
<dbReference type="STRING" id="698762.SAMN00808754_2323"/>
<organism evidence="12 13">
    <name type="scientific">Thermanaeromonas toyohensis ToBE</name>
    <dbReference type="NCBI Taxonomy" id="698762"/>
    <lineage>
        <taxon>Bacteria</taxon>
        <taxon>Bacillati</taxon>
        <taxon>Bacillota</taxon>
        <taxon>Clostridia</taxon>
        <taxon>Neomoorellales</taxon>
        <taxon>Neomoorellaceae</taxon>
        <taxon>Thermanaeromonas</taxon>
    </lineage>
</organism>
<dbReference type="PANTHER" id="PTHR43435:SF4">
    <property type="entry name" value="FGGY CARBOHYDRATE KINASE DOMAIN-CONTAINING PROTEIN"/>
    <property type="match status" value="1"/>
</dbReference>
<dbReference type="PIRSF" id="PIRSF000538">
    <property type="entry name" value="GlpK"/>
    <property type="match status" value="1"/>
</dbReference>
<gene>
    <name evidence="7" type="primary">araB</name>
    <name evidence="12" type="ORF">SAMN00808754_2323</name>
</gene>
<dbReference type="GO" id="GO:0005524">
    <property type="term" value="F:ATP binding"/>
    <property type="evidence" value="ECO:0007669"/>
    <property type="project" value="UniProtKB-UniRule"/>
</dbReference>
<dbReference type="RefSeq" id="WP_084665868.1">
    <property type="nucleotide sequence ID" value="NZ_LT838272.1"/>
</dbReference>
<keyword evidence="13" id="KW-1185">Reference proteome</keyword>
<dbReference type="SUPFAM" id="SSF53067">
    <property type="entry name" value="Actin-like ATPase domain"/>
    <property type="match status" value="2"/>
</dbReference>
<protein>
    <recommendedName>
        <fullName evidence="7 8">Ribulokinase</fullName>
        <ecNumber evidence="7 8">2.7.1.16</ecNumber>
    </recommendedName>
</protein>
<evidence type="ECO:0000313" key="13">
    <source>
        <dbReference type="Proteomes" id="UP000192569"/>
    </source>
</evidence>
<evidence type="ECO:0000259" key="10">
    <source>
        <dbReference type="Pfam" id="PF00370"/>
    </source>
</evidence>
<dbReference type="Gene3D" id="3.30.420.40">
    <property type="match status" value="2"/>
</dbReference>
<keyword evidence="4 7" id="KW-0067">ATP-binding</keyword>
<dbReference type="PANTHER" id="PTHR43435">
    <property type="entry name" value="RIBULOKINASE"/>
    <property type="match status" value="1"/>
</dbReference>
<evidence type="ECO:0000256" key="5">
    <source>
        <dbReference type="ARBA" id="ARBA00022935"/>
    </source>
</evidence>
<name>A0A1W1VYL7_9FIRM</name>
<dbReference type="Pfam" id="PF02782">
    <property type="entry name" value="FGGY_C"/>
    <property type="match status" value="1"/>
</dbReference>